<dbReference type="EMBL" id="CAIF01000061">
    <property type="protein sequence ID" value="CCH43014.1"/>
    <property type="molecule type" value="Genomic_DNA"/>
</dbReference>
<dbReference type="GO" id="GO:0042149">
    <property type="term" value="P:cellular response to glucose starvation"/>
    <property type="evidence" value="ECO:0007669"/>
    <property type="project" value="TreeGrafter"/>
</dbReference>
<evidence type="ECO:0008006" key="3">
    <source>
        <dbReference type="Google" id="ProtNLM"/>
    </source>
</evidence>
<organism evidence="1 2">
    <name type="scientific">Wickerhamomyces ciferrii (strain ATCC 14091 / BCRC 22168 / CBS 111 / JCM 3599 / NBRC 0793 / NRRL Y-1031 F-60-10)</name>
    <name type="common">Yeast</name>
    <name type="synonym">Pichia ciferrii</name>
    <dbReference type="NCBI Taxonomy" id="1206466"/>
    <lineage>
        <taxon>Eukaryota</taxon>
        <taxon>Fungi</taxon>
        <taxon>Dikarya</taxon>
        <taxon>Ascomycota</taxon>
        <taxon>Saccharomycotina</taxon>
        <taxon>Saccharomycetes</taxon>
        <taxon>Phaffomycetales</taxon>
        <taxon>Wickerhamomycetaceae</taxon>
        <taxon>Wickerhamomyces</taxon>
    </lineage>
</organism>
<accession>K0KNN9</accession>
<evidence type="ECO:0000313" key="2">
    <source>
        <dbReference type="Proteomes" id="UP000009328"/>
    </source>
</evidence>
<dbReference type="InterPro" id="IPR052292">
    <property type="entry name" value="Glucose_repression_reg"/>
</dbReference>
<dbReference type="PANTHER" id="PTHR28051">
    <property type="entry name" value="PROTEIN MTL1-RELATED"/>
    <property type="match status" value="1"/>
</dbReference>
<dbReference type="GO" id="GO:0005773">
    <property type="term" value="C:vacuole"/>
    <property type="evidence" value="ECO:0007669"/>
    <property type="project" value="GOC"/>
</dbReference>
<dbReference type="PANTHER" id="PTHR28051:SF1">
    <property type="entry name" value="PROTEIN MTL1-RELATED"/>
    <property type="match status" value="1"/>
</dbReference>
<dbReference type="GO" id="GO:0007039">
    <property type="term" value="P:protein catabolic process in the vacuole"/>
    <property type="evidence" value="ECO:0007669"/>
    <property type="project" value="TreeGrafter"/>
</dbReference>
<dbReference type="HOGENOM" id="CLU_1074441_0_0_1"/>
<keyword evidence="2" id="KW-1185">Reference proteome</keyword>
<dbReference type="Proteomes" id="UP000009328">
    <property type="component" value="Unassembled WGS sequence"/>
</dbReference>
<sequence length="259" mass="29899">MVYSYDDQYNIVTKKSSGHLSSSNDHLITDFAIDYFQYQFDEIELHNCWKIIRQTNHVNSVNNIPLSTDIDRLENILWRKWSKIKSNLPELAPEEVNWYKDCDITWLYGPLAGSSYKLNENFQSLNRQALYEHNKVNNENKLTPARTDSFSSMTSASTADTVDEEDEVFGVANDEILLDENYMDKIGGSNVRPILKKSRRSSCLGYLEFDAPPTLLSKGNLRDCTNVDGSDKKHGRKSVSFDTMVQIRQFETEEDVFYD</sequence>
<dbReference type="STRING" id="1206466.K0KNN9"/>
<name>K0KNN9_WICCF</name>
<protein>
    <recommendedName>
        <fullName evidence="3">Nitrogen regulatory protein areA GATA-like domain-containing protein</fullName>
    </recommendedName>
</protein>
<dbReference type="AlphaFoldDB" id="K0KNN9"/>
<gene>
    <name evidence="1" type="ORF">BN7_2561</name>
</gene>
<dbReference type="InParanoid" id="K0KNN9"/>
<comment type="caution">
    <text evidence="1">The sequence shown here is derived from an EMBL/GenBank/DDBJ whole genome shotgun (WGS) entry which is preliminary data.</text>
</comment>
<proteinExistence type="predicted"/>
<evidence type="ECO:0000313" key="1">
    <source>
        <dbReference type="EMBL" id="CCH43014.1"/>
    </source>
</evidence>
<reference evidence="1 2" key="1">
    <citation type="journal article" date="2012" name="Eukaryot. Cell">
        <title>Draft genome sequence of Wickerhamomyces ciferrii NRRL Y-1031 F-60-10.</title>
        <authorList>
            <person name="Schneider J."/>
            <person name="Andrea H."/>
            <person name="Blom J."/>
            <person name="Jaenicke S."/>
            <person name="Ruckert C."/>
            <person name="Schorsch C."/>
            <person name="Szczepanowski R."/>
            <person name="Farwick M."/>
            <person name="Goesmann A."/>
            <person name="Puhler A."/>
            <person name="Schaffer S."/>
            <person name="Tauch A."/>
            <person name="Kohler T."/>
            <person name="Brinkrolf K."/>
        </authorList>
    </citation>
    <scope>NUCLEOTIDE SEQUENCE [LARGE SCALE GENOMIC DNA]</scope>
    <source>
        <strain evidence="2">ATCC 14091 / BCRC 22168 / CBS 111 / JCM 3599 / NBRC 0793 / NRRL Y-1031 F-60-10</strain>
    </source>
</reference>